<reference evidence="7 8" key="1">
    <citation type="submission" date="2023-11" db="EMBL/GenBank/DDBJ databases">
        <title>Peredibacter starrii A3.12.</title>
        <authorList>
            <person name="Mitchell R.J."/>
        </authorList>
    </citation>
    <scope>NUCLEOTIDE SEQUENCE [LARGE SCALE GENOMIC DNA]</scope>
    <source>
        <strain evidence="7 8">A3.12</strain>
    </source>
</reference>
<accession>A0AAX4HQE0</accession>
<organism evidence="7 8">
    <name type="scientific">Peredibacter starrii</name>
    <dbReference type="NCBI Taxonomy" id="28202"/>
    <lineage>
        <taxon>Bacteria</taxon>
        <taxon>Pseudomonadati</taxon>
        <taxon>Bdellovibrionota</taxon>
        <taxon>Bacteriovoracia</taxon>
        <taxon>Bacteriovoracales</taxon>
        <taxon>Bacteriovoracaceae</taxon>
        <taxon>Peredibacter</taxon>
    </lineage>
</organism>
<evidence type="ECO:0000313" key="7">
    <source>
        <dbReference type="EMBL" id="WPU65154.1"/>
    </source>
</evidence>
<feature type="transmembrane region" description="Helical" evidence="6">
    <location>
        <begin position="204"/>
        <end position="225"/>
    </location>
</feature>
<dbReference type="AlphaFoldDB" id="A0AAX4HQE0"/>
<dbReference type="InterPro" id="IPR022791">
    <property type="entry name" value="L-PG_synthase/AglD"/>
</dbReference>
<evidence type="ECO:0000256" key="2">
    <source>
        <dbReference type="ARBA" id="ARBA00022475"/>
    </source>
</evidence>
<evidence type="ECO:0000256" key="4">
    <source>
        <dbReference type="ARBA" id="ARBA00022989"/>
    </source>
</evidence>
<evidence type="ECO:0000313" key="8">
    <source>
        <dbReference type="Proteomes" id="UP001324634"/>
    </source>
</evidence>
<sequence length="321" mass="36400">MKKIFFLILMMLVLTMLGDKISGTIYQYQGHSYTQSFHLIKDNVLFILFVNLLLYAFDMLRMKLIGKIFKLNFSWEECFGGVALNLLFGWVSPMAILGAPAMAWYYYKKGHPLVESFSVSFVRSFAIILTSAITTITIYALNIQGPIQNVLLQEKVFQVLTGIAIYFAGLIILSYLPFKFIKEVKFLDKLTGQIRTLLTNGKVLMLPIMLITLVMNFLLVSFIMYEGYRYYSVPNFLLGQVMLFLSYMLLMPTPGASGLAEVGAPLIFSGEIPLNDMISIVTAMRVSTIGLQVTLGVVFMLFVFKQSLTIEEIKQFKKKSK</sequence>
<keyword evidence="8" id="KW-1185">Reference proteome</keyword>
<protein>
    <submittedName>
        <fullName evidence="7">YbhN family protein</fullName>
    </submittedName>
</protein>
<dbReference type="Pfam" id="PF03706">
    <property type="entry name" value="LPG_synthase_TM"/>
    <property type="match status" value="1"/>
</dbReference>
<feature type="transmembrane region" description="Helical" evidence="6">
    <location>
        <begin position="156"/>
        <end position="178"/>
    </location>
</feature>
<dbReference type="EMBL" id="CP139487">
    <property type="protein sequence ID" value="WPU65154.1"/>
    <property type="molecule type" value="Genomic_DNA"/>
</dbReference>
<dbReference type="RefSeq" id="WP_321395236.1">
    <property type="nucleotide sequence ID" value="NZ_CP139487.1"/>
</dbReference>
<evidence type="ECO:0000256" key="3">
    <source>
        <dbReference type="ARBA" id="ARBA00022692"/>
    </source>
</evidence>
<keyword evidence="4 6" id="KW-1133">Transmembrane helix</keyword>
<evidence type="ECO:0000256" key="5">
    <source>
        <dbReference type="ARBA" id="ARBA00023136"/>
    </source>
</evidence>
<keyword evidence="5 6" id="KW-0472">Membrane</keyword>
<feature type="transmembrane region" description="Helical" evidence="6">
    <location>
        <begin position="78"/>
        <end position="105"/>
    </location>
</feature>
<dbReference type="Proteomes" id="UP001324634">
    <property type="component" value="Chromosome"/>
</dbReference>
<dbReference type="GO" id="GO:0005886">
    <property type="term" value="C:plasma membrane"/>
    <property type="evidence" value="ECO:0007669"/>
    <property type="project" value="UniProtKB-SubCell"/>
</dbReference>
<feature type="transmembrane region" description="Helical" evidence="6">
    <location>
        <begin position="39"/>
        <end position="57"/>
    </location>
</feature>
<evidence type="ECO:0000256" key="6">
    <source>
        <dbReference type="SAM" id="Phobius"/>
    </source>
</evidence>
<name>A0AAX4HQE0_9BACT</name>
<dbReference type="KEGG" id="psti:SOO65_00125"/>
<keyword evidence="3 6" id="KW-0812">Transmembrane</keyword>
<keyword evidence="2" id="KW-1003">Cell membrane</keyword>
<proteinExistence type="predicted"/>
<feature type="transmembrane region" description="Helical" evidence="6">
    <location>
        <begin position="237"/>
        <end position="257"/>
    </location>
</feature>
<comment type="subcellular location">
    <subcellularLocation>
        <location evidence="1">Cell membrane</location>
        <topology evidence="1">Multi-pass membrane protein</topology>
    </subcellularLocation>
</comment>
<feature type="transmembrane region" description="Helical" evidence="6">
    <location>
        <begin position="277"/>
        <end position="304"/>
    </location>
</feature>
<evidence type="ECO:0000256" key="1">
    <source>
        <dbReference type="ARBA" id="ARBA00004651"/>
    </source>
</evidence>
<gene>
    <name evidence="7" type="ORF">SOO65_00125</name>
</gene>
<feature type="transmembrane region" description="Helical" evidence="6">
    <location>
        <begin position="125"/>
        <end position="144"/>
    </location>
</feature>